<dbReference type="AlphaFoldDB" id="A0A0D3GYK9"/>
<dbReference type="HOGENOM" id="CLU_1505691_0_0_1"/>
<evidence type="ECO:0000313" key="3">
    <source>
        <dbReference type="Proteomes" id="UP000026960"/>
    </source>
</evidence>
<dbReference type="EnsemblPlants" id="OBART08G09480.1">
    <property type="protein sequence ID" value="OBART08G09480.1"/>
    <property type="gene ID" value="OBART08G09480"/>
</dbReference>
<keyword evidence="3" id="KW-1185">Reference proteome</keyword>
<reference evidence="2" key="1">
    <citation type="journal article" date="2009" name="Rice">
        <title>De Novo Next Generation Sequencing of Plant Genomes.</title>
        <authorList>
            <person name="Rounsley S."/>
            <person name="Marri P.R."/>
            <person name="Yu Y."/>
            <person name="He R."/>
            <person name="Sisneros N."/>
            <person name="Goicoechea J.L."/>
            <person name="Lee S.J."/>
            <person name="Angelova A."/>
            <person name="Kudrna D."/>
            <person name="Luo M."/>
            <person name="Affourtit J."/>
            <person name="Desany B."/>
            <person name="Knight J."/>
            <person name="Niazi F."/>
            <person name="Egholm M."/>
            <person name="Wing R.A."/>
        </authorList>
    </citation>
    <scope>NUCLEOTIDE SEQUENCE [LARGE SCALE GENOMIC DNA]</scope>
    <source>
        <strain evidence="2">cv. IRGC 105608</strain>
    </source>
</reference>
<proteinExistence type="predicted"/>
<dbReference type="PaxDb" id="65489-OBART08G09480.1"/>
<dbReference type="Proteomes" id="UP000026960">
    <property type="component" value="Chromosome 8"/>
</dbReference>
<dbReference type="Gramene" id="OBART08G09480.1">
    <property type="protein sequence ID" value="OBART08G09480.1"/>
    <property type="gene ID" value="OBART08G09480"/>
</dbReference>
<feature type="region of interest" description="Disordered" evidence="1">
    <location>
        <begin position="119"/>
        <end position="140"/>
    </location>
</feature>
<evidence type="ECO:0000313" key="2">
    <source>
        <dbReference type="EnsemblPlants" id="OBART08G09480.1"/>
    </source>
</evidence>
<organism evidence="2">
    <name type="scientific">Oryza barthii</name>
    <dbReference type="NCBI Taxonomy" id="65489"/>
    <lineage>
        <taxon>Eukaryota</taxon>
        <taxon>Viridiplantae</taxon>
        <taxon>Streptophyta</taxon>
        <taxon>Embryophyta</taxon>
        <taxon>Tracheophyta</taxon>
        <taxon>Spermatophyta</taxon>
        <taxon>Magnoliopsida</taxon>
        <taxon>Liliopsida</taxon>
        <taxon>Poales</taxon>
        <taxon>Poaceae</taxon>
        <taxon>BOP clade</taxon>
        <taxon>Oryzoideae</taxon>
        <taxon>Oryzeae</taxon>
        <taxon>Oryzinae</taxon>
        <taxon>Oryza</taxon>
    </lineage>
</organism>
<name>A0A0D3GYK9_9ORYZ</name>
<accession>A0A0D3GYK9</accession>
<evidence type="ECO:0000256" key="1">
    <source>
        <dbReference type="SAM" id="MobiDB-lite"/>
    </source>
</evidence>
<sequence>MDRLVHLHFGGCVVEKRTGGSHFEMMIVRQLVLGAKPTYMRTNWVGFISQLVYKKYMMLEPIPCRIKRCVCGGSKEEFKEKPRYARKEEVIEEDVMVGEEVLVEEDVEMVDDNHVENEMGGELDDRQMASNSNGDRPVGKMLEEERKVFEEIVGCNSEISQFEDLGNAGWVVTDKDLEY</sequence>
<protein>
    <submittedName>
        <fullName evidence="2">Uncharacterized protein</fullName>
    </submittedName>
</protein>
<reference evidence="2" key="2">
    <citation type="submission" date="2015-03" db="UniProtKB">
        <authorList>
            <consortium name="EnsemblPlants"/>
        </authorList>
    </citation>
    <scope>IDENTIFICATION</scope>
</reference>